<reference evidence="1 2" key="1">
    <citation type="journal article" date="2020" name="Cell">
        <title>Large-Scale Comparative Analyses of Tick Genomes Elucidate Their Genetic Diversity and Vector Capacities.</title>
        <authorList>
            <consortium name="Tick Genome and Microbiome Consortium (TIGMIC)"/>
            <person name="Jia N."/>
            <person name="Wang J."/>
            <person name="Shi W."/>
            <person name="Du L."/>
            <person name="Sun Y."/>
            <person name="Zhan W."/>
            <person name="Jiang J.F."/>
            <person name="Wang Q."/>
            <person name="Zhang B."/>
            <person name="Ji P."/>
            <person name="Bell-Sakyi L."/>
            <person name="Cui X.M."/>
            <person name="Yuan T.T."/>
            <person name="Jiang B.G."/>
            <person name="Yang W.F."/>
            <person name="Lam T.T."/>
            <person name="Chang Q.C."/>
            <person name="Ding S.J."/>
            <person name="Wang X.J."/>
            <person name="Zhu J.G."/>
            <person name="Ruan X.D."/>
            <person name="Zhao L."/>
            <person name="Wei J.T."/>
            <person name="Ye R.Z."/>
            <person name="Que T.C."/>
            <person name="Du C.H."/>
            <person name="Zhou Y.H."/>
            <person name="Cheng J.X."/>
            <person name="Dai P.F."/>
            <person name="Guo W.B."/>
            <person name="Han X.H."/>
            <person name="Huang E.J."/>
            <person name="Li L.F."/>
            <person name="Wei W."/>
            <person name="Gao Y.C."/>
            <person name="Liu J.Z."/>
            <person name="Shao H.Z."/>
            <person name="Wang X."/>
            <person name="Wang C.C."/>
            <person name="Yang T.C."/>
            <person name="Huo Q.B."/>
            <person name="Li W."/>
            <person name="Chen H.Y."/>
            <person name="Chen S.E."/>
            <person name="Zhou L.G."/>
            <person name="Ni X.B."/>
            <person name="Tian J.H."/>
            <person name="Sheng Y."/>
            <person name="Liu T."/>
            <person name="Pan Y.S."/>
            <person name="Xia L.Y."/>
            <person name="Li J."/>
            <person name="Zhao F."/>
            <person name="Cao W.C."/>
        </authorList>
    </citation>
    <scope>NUCLEOTIDE SEQUENCE [LARGE SCALE GENOMIC DNA]</scope>
    <source>
        <strain evidence="1">Iper-2018</strain>
    </source>
</reference>
<organism evidence="1 2">
    <name type="scientific">Ixodes persulcatus</name>
    <name type="common">Taiga tick</name>
    <dbReference type="NCBI Taxonomy" id="34615"/>
    <lineage>
        <taxon>Eukaryota</taxon>
        <taxon>Metazoa</taxon>
        <taxon>Ecdysozoa</taxon>
        <taxon>Arthropoda</taxon>
        <taxon>Chelicerata</taxon>
        <taxon>Arachnida</taxon>
        <taxon>Acari</taxon>
        <taxon>Parasitiformes</taxon>
        <taxon>Ixodida</taxon>
        <taxon>Ixodoidea</taxon>
        <taxon>Ixodidae</taxon>
        <taxon>Ixodinae</taxon>
        <taxon>Ixodes</taxon>
    </lineage>
</organism>
<accession>A0AC60NWE9</accession>
<gene>
    <name evidence="1" type="ORF">HPB47_011414</name>
</gene>
<sequence>MTAVVQVQKQLPIFGPFFTEVASRGREVVFPATALSYEAQNKLPAFPLLQERYEHLLPCPEAVQQEWKMLPAYFTEAKKKELVTMPSAAFWCDISKLQTFDGKQEFTDISTLAKLILLLPHSNADTEQILLMMSDVKIKKKEQAGTGQY</sequence>
<evidence type="ECO:0000313" key="1">
    <source>
        <dbReference type="EMBL" id="KAG0411459.1"/>
    </source>
</evidence>
<dbReference type="EMBL" id="JABSTQ010011430">
    <property type="protein sequence ID" value="KAG0411459.1"/>
    <property type="molecule type" value="Genomic_DNA"/>
</dbReference>
<dbReference type="Proteomes" id="UP000805193">
    <property type="component" value="Unassembled WGS sequence"/>
</dbReference>
<evidence type="ECO:0000313" key="2">
    <source>
        <dbReference type="Proteomes" id="UP000805193"/>
    </source>
</evidence>
<proteinExistence type="predicted"/>
<protein>
    <submittedName>
        <fullName evidence="1">Uncharacterized protein</fullName>
    </submittedName>
</protein>
<name>A0AC60NWE9_IXOPE</name>
<comment type="caution">
    <text evidence="1">The sequence shown here is derived from an EMBL/GenBank/DDBJ whole genome shotgun (WGS) entry which is preliminary data.</text>
</comment>
<keyword evidence="2" id="KW-1185">Reference proteome</keyword>